<protein>
    <submittedName>
        <fullName evidence="3">4Fe-4S dicluster domain-containing protein</fullName>
    </submittedName>
</protein>
<dbReference type="PROSITE" id="PS51379">
    <property type="entry name" value="4FE4S_FER_2"/>
    <property type="match status" value="3"/>
</dbReference>
<dbReference type="SUPFAM" id="SSF50692">
    <property type="entry name" value="ADC-like"/>
    <property type="match status" value="1"/>
</dbReference>
<dbReference type="SUPFAM" id="SSF54862">
    <property type="entry name" value="4Fe-4S ferredoxins"/>
    <property type="match status" value="1"/>
</dbReference>
<feature type="domain" description="4Fe-4S ferredoxin-type" evidence="2">
    <location>
        <begin position="864"/>
        <end position="893"/>
    </location>
</feature>
<evidence type="ECO:0000259" key="2">
    <source>
        <dbReference type="PROSITE" id="PS51379"/>
    </source>
</evidence>
<evidence type="ECO:0000313" key="3">
    <source>
        <dbReference type="EMBL" id="WNG52037.1"/>
    </source>
</evidence>
<dbReference type="Gene3D" id="3.40.228.10">
    <property type="entry name" value="Dimethylsulfoxide Reductase, domain 2"/>
    <property type="match status" value="1"/>
</dbReference>
<dbReference type="EMBL" id="CP043494">
    <property type="protein sequence ID" value="WNG52037.1"/>
    <property type="molecule type" value="Genomic_DNA"/>
</dbReference>
<gene>
    <name evidence="3" type="ORF">F0U60_53980</name>
</gene>
<dbReference type="PROSITE" id="PS51318">
    <property type="entry name" value="TAT"/>
    <property type="match status" value="1"/>
</dbReference>
<dbReference type="Gene3D" id="2.40.40.20">
    <property type="match status" value="1"/>
</dbReference>
<feature type="domain" description="4Fe-4S ferredoxin-type" evidence="2">
    <location>
        <begin position="832"/>
        <end position="863"/>
    </location>
</feature>
<dbReference type="Gene3D" id="3.30.70.20">
    <property type="match status" value="2"/>
</dbReference>
<dbReference type="CDD" id="cd10551">
    <property type="entry name" value="PsrB"/>
    <property type="match status" value="1"/>
</dbReference>
<feature type="domain" description="4Fe-4S ferredoxin-type" evidence="2">
    <location>
        <begin position="777"/>
        <end position="807"/>
    </location>
</feature>
<dbReference type="InterPro" id="IPR030948">
    <property type="entry name" value="TAT_var_transloc_signal_dom"/>
</dbReference>
<dbReference type="NCBIfam" id="TIGR04519">
    <property type="entry name" value="MoCo_extend_TAT"/>
    <property type="match status" value="1"/>
</dbReference>
<dbReference type="Gene3D" id="3.30.2070.10">
    <property type="entry name" value="Formate dehydrogenase/DMSO reductase"/>
    <property type="match status" value="1"/>
</dbReference>
<dbReference type="CDD" id="cd02784">
    <property type="entry name" value="MopB_CT_PHLH"/>
    <property type="match status" value="1"/>
</dbReference>
<dbReference type="InterPro" id="IPR019546">
    <property type="entry name" value="TAT_signal_bac_arc"/>
</dbReference>
<dbReference type="InterPro" id="IPR017896">
    <property type="entry name" value="4Fe4S_Fe-S-bd"/>
</dbReference>
<dbReference type="Proteomes" id="UP001611383">
    <property type="component" value="Chromosome"/>
</dbReference>
<keyword evidence="4" id="KW-1185">Reference proteome</keyword>
<dbReference type="SUPFAM" id="SSF53706">
    <property type="entry name" value="Formate dehydrogenase/DMSO reductase, domains 1-3"/>
    <property type="match status" value="1"/>
</dbReference>
<evidence type="ECO:0000256" key="1">
    <source>
        <dbReference type="SAM" id="MobiDB-lite"/>
    </source>
</evidence>
<feature type="compositionally biased region" description="Basic and acidic residues" evidence="1">
    <location>
        <begin position="27"/>
        <end position="54"/>
    </location>
</feature>
<name>A0ABY9X9G7_9BACT</name>
<dbReference type="InterPro" id="IPR009010">
    <property type="entry name" value="Asp_de-COase-like_dom_sf"/>
</dbReference>
<dbReference type="Pfam" id="PF12838">
    <property type="entry name" value="Fer4_7"/>
    <property type="match status" value="1"/>
</dbReference>
<dbReference type="RefSeq" id="WP_395812344.1">
    <property type="nucleotide sequence ID" value="NZ_CP043494.1"/>
</dbReference>
<accession>A0ABY9X9G7</accession>
<dbReference type="PANTHER" id="PTHR42783">
    <property type="entry name" value="GLUTAMATE SYNTHASE [NADPH] SMALL CHAIN"/>
    <property type="match status" value="1"/>
</dbReference>
<dbReference type="InterPro" id="IPR006311">
    <property type="entry name" value="TAT_signal"/>
</dbReference>
<feature type="region of interest" description="Disordered" evidence="1">
    <location>
        <begin position="1"/>
        <end position="64"/>
    </location>
</feature>
<proteinExistence type="predicted"/>
<evidence type="ECO:0000313" key="4">
    <source>
        <dbReference type="Proteomes" id="UP001611383"/>
    </source>
</evidence>
<organism evidence="3 4">
    <name type="scientific">Archangium minus</name>
    <dbReference type="NCBI Taxonomy" id="83450"/>
    <lineage>
        <taxon>Bacteria</taxon>
        <taxon>Pseudomonadati</taxon>
        <taxon>Myxococcota</taxon>
        <taxon>Myxococcia</taxon>
        <taxon>Myxococcales</taxon>
        <taxon>Cystobacterineae</taxon>
        <taxon>Archangiaceae</taxon>
        <taxon>Archangium</taxon>
    </lineage>
</organism>
<dbReference type="PANTHER" id="PTHR42783:SF3">
    <property type="entry name" value="GLUTAMATE SYNTHASE [NADPH] SMALL CHAIN-RELATED"/>
    <property type="match status" value="1"/>
</dbReference>
<dbReference type="NCBIfam" id="TIGR01409">
    <property type="entry name" value="TAT_signal_seq"/>
    <property type="match status" value="1"/>
</dbReference>
<reference evidence="3 4" key="1">
    <citation type="submission" date="2019-08" db="EMBL/GenBank/DDBJ databases">
        <title>Archangium and Cystobacter genomes.</title>
        <authorList>
            <person name="Chen I.-C.K."/>
            <person name="Wielgoss S."/>
        </authorList>
    </citation>
    <scope>NUCLEOTIDE SEQUENCE [LARGE SCALE GENOMIC DNA]</scope>
    <source>
        <strain evidence="3 4">Cbm 6</strain>
    </source>
</reference>
<sequence>MPPLTDHYPLPVLKDSPGAGASGAGGDDERPRAWRSLEEWHGSPELARAAEREFPPGAAEPPRGLDRRRFLQLAGTTAALAGLAACKQPAEKVMPYTYQPPDVTPGVPNAYATAWTPEGYAMGLVVTSWEGRPTKVEGNPDHPASLGATNHLAQALAVDLYDTTRVRGVKLRGTLRAFKTYLEEQVTHARRLEANGGEGLWFLLEPSSSPTRRELLERIRQRFPRARVETYAAVSRDNVYEGARLAFGRPLETRVRYDEARVVLSLDADFLTRGPFAVREAREFIRSRVPERERMSRLYVAESHFSVTGMNADHRLRMRPSEVERFARAVLGELARTHGLAGLERYRELELGWPERAREVRAVAADLARNGARSVVVAGERQPPRVHAVAHVLNAALGSQGKLTTHHEPGVDGVRSGPEVLRELAEAASAGRVDTLVVTAFDPLSTAPVGVTLEAALSKVPNSVYLAFREDGTAKKSAWVLPAAHVLETWGDARALDGTVSILQPLIQPLFQGLTELDVLSPFAGVADQTPYQLVKNFWARQRGGAGLAFEDTWEQWLAVGTLPGSETPPFAATVDMGAVEASIRGFTHKPSQGLELNLVPGYKVHDGRYFHNAWLQELPDPLTMLAWGNAALMSPRTAERLKLEARDKVKLTLRGRWVEAPVYVLPGHADDTVTLELGWGREWLDDGDEPVTLGVNAYLLRHVDAPWFAEGLQVEKAEGRGRYATSQDHWSMHGREIAIQDGLETFEKKKSDYLKHLKGPVEKLYEPFKYGEPYQWAMAVDLNRCIGCGACTVACQAENNIPVVGREQVERGREMHWLRVDRYFEGSPDEPHAIPQPMMCQHCEAAPCEYVCPVNATVHSDEGLNEMVYNRCIGTRYCSNNCPYKVRRFNYLDYRPKVSELEKLRANPDVTVRSRGVMEKCTYCVQRIERARIEARRERKPIDTEALQSACAQVCPTEAIVFGSLHAQESEVARRHRDARHYAVLHELGTRPRTAYLARIKNPNPELEHG</sequence>
<dbReference type="Gene3D" id="3.40.50.740">
    <property type="match status" value="1"/>
</dbReference>